<dbReference type="AlphaFoldDB" id="A0AAD1Z1B7"/>
<evidence type="ECO:0000256" key="4">
    <source>
        <dbReference type="ARBA" id="ARBA00006801"/>
    </source>
</evidence>
<keyword evidence="16" id="KW-0408">Iron</keyword>
<keyword evidence="14 21" id="KW-0067">ATP-binding</keyword>
<dbReference type="Gene3D" id="3.30.200.20">
    <property type="entry name" value="Phosphorylase Kinase, domain 1"/>
    <property type="match status" value="1"/>
</dbReference>
<dbReference type="Gene3D" id="1.10.510.10">
    <property type="entry name" value="Transferase(Phosphotransferase) domain 1"/>
    <property type="match status" value="1"/>
</dbReference>
<dbReference type="GO" id="GO:0016491">
    <property type="term" value="F:oxidoreductase activity"/>
    <property type="evidence" value="ECO:0007669"/>
    <property type="project" value="UniProtKB-KW"/>
</dbReference>
<comment type="similarity">
    <text evidence="4">Belongs to the JARID1 histone demethylase family.</text>
</comment>
<dbReference type="CDD" id="cd05117">
    <property type="entry name" value="STKc_CAMK"/>
    <property type="match status" value="1"/>
</dbReference>
<keyword evidence="12" id="KW-0418">Kinase</keyword>
<dbReference type="SMART" id="SM00220">
    <property type="entry name" value="S_TKc"/>
    <property type="match status" value="1"/>
</dbReference>
<feature type="domain" description="JmjC" evidence="25">
    <location>
        <begin position="290"/>
        <end position="450"/>
    </location>
</feature>
<dbReference type="SUPFAM" id="SSF56112">
    <property type="entry name" value="Protein kinase-like (PK-like)"/>
    <property type="match status" value="1"/>
</dbReference>
<evidence type="ECO:0000256" key="2">
    <source>
        <dbReference type="ARBA" id="ARBA00004123"/>
    </source>
</evidence>
<dbReference type="Pfam" id="PF13621">
    <property type="entry name" value="Cupin_8"/>
    <property type="match status" value="1"/>
</dbReference>
<dbReference type="InterPro" id="IPR018247">
    <property type="entry name" value="EF_Hand_1_Ca_BS"/>
</dbReference>
<dbReference type="InterPro" id="IPR017441">
    <property type="entry name" value="Protein_kinase_ATP_BS"/>
</dbReference>
<dbReference type="PROSITE" id="PS50222">
    <property type="entry name" value="EF_HAND_2"/>
    <property type="match status" value="4"/>
</dbReference>
<gene>
    <name evidence="26" type="ORF">FPE_LOCUS8324</name>
</gene>
<dbReference type="InterPro" id="IPR041667">
    <property type="entry name" value="Cupin_8"/>
</dbReference>
<dbReference type="InterPro" id="IPR008271">
    <property type="entry name" value="Ser/Thr_kinase_AS"/>
</dbReference>
<evidence type="ECO:0000256" key="13">
    <source>
        <dbReference type="ARBA" id="ARBA00022837"/>
    </source>
</evidence>
<keyword evidence="15" id="KW-0560">Oxidoreductase</keyword>
<feature type="domain" description="Protein kinase" evidence="23">
    <location>
        <begin position="631"/>
        <end position="889"/>
    </location>
</feature>
<evidence type="ECO:0000256" key="1">
    <source>
        <dbReference type="ARBA" id="ARBA00001954"/>
    </source>
</evidence>
<dbReference type="SMART" id="SM00054">
    <property type="entry name" value="EFh"/>
    <property type="match status" value="4"/>
</dbReference>
<feature type="binding site" evidence="21">
    <location>
        <position position="664"/>
    </location>
    <ligand>
        <name>ATP</name>
        <dbReference type="ChEBI" id="CHEBI:30616"/>
    </ligand>
</feature>
<dbReference type="Pfam" id="PF12937">
    <property type="entry name" value="F-box-like"/>
    <property type="match status" value="1"/>
</dbReference>
<feature type="compositionally biased region" description="Basic residues" evidence="22">
    <location>
        <begin position="11"/>
        <end position="20"/>
    </location>
</feature>
<dbReference type="SUPFAM" id="SSF51197">
    <property type="entry name" value="Clavaminate synthase-like"/>
    <property type="match status" value="1"/>
</dbReference>
<evidence type="ECO:0000256" key="20">
    <source>
        <dbReference type="ARBA" id="ARBA00048679"/>
    </source>
</evidence>
<dbReference type="InterPro" id="IPR001810">
    <property type="entry name" value="F-box_dom"/>
</dbReference>
<evidence type="ECO:0000256" key="10">
    <source>
        <dbReference type="ARBA" id="ARBA00022737"/>
    </source>
</evidence>
<comment type="catalytic activity">
    <reaction evidence="19">
        <text>L-threonyl-[protein] + ATP = O-phospho-L-threonyl-[protein] + ADP + H(+)</text>
        <dbReference type="Rhea" id="RHEA:46608"/>
        <dbReference type="Rhea" id="RHEA-COMP:11060"/>
        <dbReference type="Rhea" id="RHEA-COMP:11605"/>
        <dbReference type="ChEBI" id="CHEBI:15378"/>
        <dbReference type="ChEBI" id="CHEBI:30013"/>
        <dbReference type="ChEBI" id="CHEBI:30616"/>
        <dbReference type="ChEBI" id="CHEBI:61977"/>
        <dbReference type="ChEBI" id="CHEBI:456216"/>
        <dbReference type="EC" id="2.7.11.1"/>
    </reaction>
</comment>
<dbReference type="PROSITE" id="PS00018">
    <property type="entry name" value="EF_HAND_1"/>
    <property type="match status" value="4"/>
</dbReference>
<dbReference type="EC" id="2.7.11.1" evidence="5"/>
<dbReference type="PROSITE" id="PS51184">
    <property type="entry name" value="JMJC"/>
    <property type="match status" value="1"/>
</dbReference>
<dbReference type="InterPro" id="IPR002048">
    <property type="entry name" value="EF_hand_dom"/>
</dbReference>
<comment type="catalytic activity">
    <reaction evidence="20">
        <text>L-seryl-[protein] + ATP = O-phospho-L-seryl-[protein] + ADP + H(+)</text>
        <dbReference type="Rhea" id="RHEA:17989"/>
        <dbReference type="Rhea" id="RHEA-COMP:9863"/>
        <dbReference type="Rhea" id="RHEA-COMP:11604"/>
        <dbReference type="ChEBI" id="CHEBI:15378"/>
        <dbReference type="ChEBI" id="CHEBI:29999"/>
        <dbReference type="ChEBI" id="CHEBI:30616"/>
        <dbReference type="ChEBI" id="CHEBI:83421"/>
        <dbReference type="ChEBI" id="CHEBI:456216"/>
        <dbReference type="EC" id="2.7.11.1"/>
    </reaction>
</comment>
<dbReference type="PROSITE" id="PS00108">
    <property type="entry name" value="PROTEIN_KINASE_ST"/>
    <property type="match status" value="1"/>
</dbReference>
<proteinExistence type="inferred from homology"/>
<comment type="subcellular location">
    <subcellularLocation>
        <location evidence="2">Nucleus</location>
    </subcellularLocation>
</comment>
<comment type="cofactor">
    <cofactor evidence="1">
        <name>Fe(2+)</name>
        <dbReference type="ChEBI" id="CHEBI:29033"/>
    </cofactor>
</comment>
<keyword evidence="11 21" id="KW-0547">Nucleotide-binding</keyword>
<feature type="region of interest" description="Disordered" evidence="22">
    <location>
        <begin position="41"/>
        <end position="69"/>
    </location>
</feature>
<evidence type="ECO:0000256" key="14">
    <source>
        <dbReference type="ARBA" id="ARBA00022840"/>
    </source>
</evidence>
<evidence type="ECO:0000256" key="17">
    <source>
        <dbReference type="ARBA" id="ARBA00023242"/>
    </source>
</evidence>
<dbReference type="PANTHER" id="PTHR24349">
    <property type="entry name" value="SERINE/THREONINE-PROTEIN KINASE"/>
    <property type="match status" value="1"/>
</dbReference>
<feature type="domain" description="EF-hand" evidence="24">
    <location>
        <begin position="1004"/>
        <end position="1039"/>
    </location>
</feature>
<accession>A0AAD1Z1B7</accession>
<dbReference type="PROSITE" id="PS00107">
    <property type="entry name" value="PROTEIN_KINASE_ATP"/>
    <property type="match status" value="1"/>
</dbReference>
<dbReference type="FunFam" id="3.30.200.20:FF:000004">
    <property type="entry name" value="Calcium-dependent protein kinase 1"/>
    <property type="match status" value="1"/>
</dbReference>
<feature type="region of interest" description="Disordered" evidence="22">
    <location>
        <begin position="531"/>
        <end position="604"/>
    </location>
</feature>
<dbReference type="InterPro" id="IPR000719">
    <property type="entry name" value="Prot_kinase_dom"/>
</dbReference>
<evidence type="ECO:0000256" key="7">
    <source>
        <dbReference type="ARBA" id="ARBA00022553"/>
    </source>
</evidence>
<evidence type="ECO:0000256" key="12">
    <source>
        <dbReference type="ARBA" id="ARBA00022777"/>
    </source>
</evidence>
<feature type="domain" description="EF-hand" evidence="24">
    <location>
        <begin position="1042"/>
        <end position="1073"/>
    </location>
</feature>
<evidence type="ECO:0000256" key="5">
    <source>
        <dbReference type="ARBA" id="ARBA00012513"/>
    </source>
</evidence>
<keyword evidence="27" id="KW-1185">Reference proteome</keyword>
<evidence type="ECO:0000256" key="9">
    <source>
        <dbReference type="ARBA" id="ARBA00022723"/>
    </source>
</evidence>
<keyword evidence="8" id="KW-0808">Transferase</keyword>
<feature type="domain" description="EF-hand" evidence="24">
    <location>
        <begin position="968"/>
        <end position="1003"/>
    </location>
</feature>
<dbReference type="InterPro" id="IPR003347">
    <property type="entry name" value="JmjC_dom"/>
</dbReference>
<keyword evidence="17" id="KW-0539">Nucleus</keyword>
<dbReference type="SMART" id="SM00558">
    <property type="entry name" value="JmjC"/>
    <property type="match status" value="1"/>
</dbReference>
<comment type="similarity">
    <text evidence="18">Belongs to the protein kinase superfamily. Ser/Thr protein kinase family. CDPK subfamily.</text>
</comment>
<dbReference type="GO" id="GO:0005634">
    <property type="term" value="C:nucleus"/>
    <property type="evidence" value="ECO:0007669"/>
    <property type="project" value="UniProtKB-SubCell"/>
</dbReference>
<evidence type="ECO:0000256" key="18">
    <source>
        <dbReference type="ARBA" id="ARBA00024334"/>
    </source>
</evidence>
<dbReference type="EMBL" id="OU503040">
    <property type="protein sequence ID" value="CAI9760894.1"/>
    <property type="molecule type" value="Genomic_DNA"/>
</dbReference>
<evidence type="ECO:0000259" key="24">
    <source>
        <dbReference type="PROSITE" id="PS50222"/>
    </source>
</evidence>
<dbReference type="GO" id="GO:0005509">
    <property type="term" value="F:calcium ion binding"/>
    <property type="evidence" value="ECO:0007669"/>
    <property type="project" value="InterPro"/>
</dbReference>
<dbReference type="Pfam" id="PF13499">
    <property type="entry name" value="EF-hand_7"/>
    <property type="match status" value="2"/>
</dbReference>
<dbReference type="Gene3D" id="2.60.120.650">
    <property type="entry name" value="Cupin"/>
    <property type="match status" value="1"/>
</dbReference>
<dbReference type="FunFam" id="1.10.510.10:FF:000249">
    <property type="entry name" value="Calcium-dependent protein kinase SK5"/>
    <property type="match status" value="1"/>
</dbReference>
<dbReference type="InterPro" id="IPR050205">
    <property type="entry name" value="CDPK_Ser/Thr_kinases"/>
</dbReference>
<dbReference type="PROSITE" id="PS50011">
    <property type="entry name" value="PROTEIN_KINASE_DOM"/>
    <property type="match status" value="1"/>
</dbReference>
<protein>
    <recommendedName>
        <fullName evidence="5">non-specific serine/threonine protein kinase</fullName>
        <ecNumber evidence="5">2.7.11.1</ecNumber>
    </recommendedName>
</protein>
<sequence>MLSSKNLLLKPKNRKRKHPHKLDSKKQHFIAKKQNLVLKNEESEEEKVYEAEGDGEDGNFSLKGSAQSHSHGVQPLGNLYFSASSYNSRNTGLGKLQTLTDELVLDIIGLLGGSDLGILSTVSKSFYVFCNHEPLWRNLVLETYKGGFLYNGSWRNTFVCAYKPSCDNVMSAGIKVRDFYSDYLFQSWLCANLEMKPEWLERDTIVRKRGISVEEFVLNFEEPNKPVLLEGCLDNWAALKQWDREYLVKVCGDVRFSVGPVEMKLEDFFKYSDQVREERPLYLFDPKFAEKVPQLDMDYEVPTYFNEDLFHVLGNERPDYRWIIIGPAGSGSSFHIDPNSTSAWNAVVKGSKKWVLFPPDAVPPGVYPSPDGAEVACPVSITEWFMNFYNATKSWKKRPVECVCKAGEVIFVPSGWWHLVINLEYSVAITQNYVSRRNLLNVLDFLKRPNACTLVSGTRDRVNLHDKFKNAIESSLPGTIDQLILKAEEKKMQQKKLSFWDSATDSKAGPKSLGNNGFLQSVTNAVWKTHQPETLPAPNGKNESSVNSEGKGSGLTQPKLDGPNTPPTPLKIASEGAKPPEPQIPTSNADETKPVEGTKQNKVNHVKRLSSMGLQVESVLQRKTENLKEIYSLGRKLGQGQFGTTFLCVEKETGKEFACKSIAKRKLTTEEDVEDVRREIQIMHHLAGHPNVISIIGAYEDAVAVHVVMELCAGGELFDRIVQRGHYTERKAANLARTIVGVVEACHSLGVMHRDLKPENFLFVNEEEESSLKAIDFGLSMFFRPGETFNDVVGSPYYVAPEVLRKHYGPECDIWSAGVIIYILLSGVPPFWDETEQGIFEQVLKGDLDFASEPWPSVSDSAKDLVRRMLVRDPKKRLTAHQVLCHPWVQVDGVALDKPLDSAVLSRLKQFSAMNKLKKIVIRVIAESLSEEEIAGLKEMFKMIDVDNSGQITLEELKNGLVRVGSNLKDSEITSLMQAADIDNSGTIDYGEFVAAMLHLNKIQKEDHMFAAFSYFDKDGSGYITPDELQQACEQFGLGDVHLEEIIQEVDQDNDGRIDYSEFVAMMQDTDFGKKDLQKV</sequence>
<dbReference type="GO" id="GO:0004674">
    <property type="term" value="F:protein serine/threonine kinase activity"/>
    <property type="evidence" value="ECO:0007669"/>
    <property type="project" value="UniProtKB-KW"/>
</dbReference>
<keyword evidence="13" id="KW-0106">Calcium</keyword>
<name>A0AAD1Z1B7_9LAMI</name>
<dbReference type="FunFam" id="2.60.120.650:FF:000045">
    <property type="entry name" value="F-box protein At1g78280"/>
    <property type="match status" value="1"/>
</dbReference>
<feature type="region of interest" description="Disordered" evidence="22">
    <location>
        <begin position="1"/>
        <end position="29"/>
    </location>
</feature>
<evidence type="ECO:0000259" key="23">
    <source>
        <dbReference type="PROSITE" id="PS50011"/>
    </source>
</evidence>
<dbReference type="InterPro" id="IPR036047">
    <property type="entry name" value="F-box-like_dom_sf"/>
</dbReference>
<keyword evidence="6" id="KW-0723">Serine/threonine-protein kinase</keyword>
<dbReference type="InterPro" id="IPR011009">
    <property type="entry name" value="Kinase-like_dom_sf"/>
</dbReference>
<dbReference type="FunFam" id="1.10.238.10:FF:000015">
    <property type="entry name" value="Calcium-dependent protein kinase 1"/>
    <property type="match status" value="1"/>
</dbReference>
<evidence type="ECO:0000256" key="8">
    <source>
        <dbReference type="ARBA" id="ARBA00022679"/>
    </source>
</evidence>
<reference evidence="26" key="1">
    <citation type="submission" date="2023-05" db="EMBL/GenBank/DDBJ databases">
        <authorList>
            <person name="Huff M."/>
        </authorList>
    </citation>
    <scope>NUCLEOTIDE SEQUENCE</scope>
</reference>
<evidence type="ECO:0000256" key="22">
    <source>
        <dbReference type="SAM" id="MobiDB-lite"/>
    </source>
</evidence>
<evidence type="ECO:0000256" key="16">
    <source>
        <dbReference type="ARBA" id="ARBA00023004"/>
    </source>
</evidence>
<feature type="compositionally biased region" description="Acidic residues" evidence="22">
    <location>
        <begin position="42"/>
        <end position="57"/>
    </location>
</feature>
<feature type="compositionally biased region" description="Low complexity" evidence="22">
    <location>
        <begin position="1"/>
        <end position="10"/>
    </location>
</feature>
<evidence type="ECO:0000256" key="19">
    <source>
        <dbReference type="ARBA" id="ARBA00047899"/>
    </source>
</evidence>
<dbReference type="GO" id="GO:0005524">
    <property type="term" value="F:ATP binding"/>
    <property type="evidence" value="ECO:0007669"/>
    <property type="project" value="UniProtKB-UniRule"/>
</dbReference>
<evidence type="ECO:0000313" key="26">
    <source>
        <dbReference type="EMBL" id="CAI9760894.1"/>
    </source>
</evidence>
<dbReference type="Proteomes" id="UP000834106">
    <property type="component" value="Chromosome 5"/>
</dbReference>
<dbReference type="Pfam" id="PF00069">
    <property type="entry name" value="Pkinase"/>
    <property type="match status" value="1"/>
</dbReference>
<feature type="domain" description="EF-hand" evidence="24">
    <location>
        <begin position="932"/>
        <end position="967"/>
    </location>
</feature>
<dbReference type="SUPFAM" id="SSF81383">
    <property type="entry name" value="F-box domain"/>
    <property type="match status" value="1"/>
</dbReference>
<organism evidence="26 27">
    <name type="scientific">Fraxinus pennsylvanica</name>
    <dbReference type="NCBI Taxonomy" id="56036"/>
    <lineage>
        <taxon>Eukaryota</taxon>
        <taxon>Viridiplantae</taxon>
        <taxon>Streptophyta</taxon>
        <taxon>Embryophyta</taxon>
        <taxon>Tracheophyta</taxon>
        <taxon>Spermatophyta</taxon>
        <taxon>Magnoliopsida</taxon>
        <taxon>eudicotyledons</taxon>
        <taxon>Gunneridae</taxon>
        <taxon>Pentapetalae</taxon>
        <taxon>asterids</taxon>
        <taxon>lamiids</taxon>
        <taxon>Lamiales</taxon>
        <taxon>Oleaceae</taxon>
        <taxon>Oleeae</taxon>
        <taxon>Fraxinus</taxon>
    </lineage>
</organism>
<dbReference type="Gene3D" id="1.20.1280.50">
    <property type="match status" value="1"/>
</dbReference>
<evidence type="ECO:0000256" key="3">
    <source>
        <dbReference type="ARBA" id="ARBA00005354"/>
    </source>
</evidence>
<keyword evidence="9" id="KW-0479">Metal-binding</keyword>
<dbReference type="InterPro" id="IPR011992">
    <property type="entry name" value="EF-hand-dom_pair"/>
</dbReference>
<evidence type="ECO:0000313" key="27">
    <source>
        <dbReference type="Proteomes" id="UP000834106"/>
    </source>
</evidence>
<evidence type="ECO:0000256" key="21">
    <source>
        <dbReference type="PROSITE-ProRule" id="PRU10141"/>
    </source>
</evidence>
<feature type="compositionally biased region" description="Polar residues" evidence="22">
    <location>
        <begin position="541"/>
        <end position="556"/>
    </location>
</feature>
<evidence type="ECO:0000256" key="15">
    <source>
        <dbReference type="ARBA" id="ARBA00023002"/>
    </source>
</evidence>
<keyword evidence="10" id="KW-0677">Repeat</keyword>
<dbReference type="Gene3D" id="1.10.238.10">
    <property type="entry name" value="EF-hand"/>
    <property type="match status" value="1"/>
</dbReference>
<evidence type="ECO:0000259" key="25">
    <source>
        <dbReference type="PROSITE" id="PS51184"/>
    </source>
</evidence>
<keyword evidence="7" id="KW-0597">Phosphoprotein</keyword>
<evidence type="ECO:0000256" key="6">
    <source>
        <dbReference type="ARBA" id="ARBA00022527"/>
    </source>
</evidence>
<dbReference type="SUPFAM" id="SSF47473">
    <property type="entry name" value="EF-hand"/>
    <property type="match status" value="1"/>
</dbReference>
<evidence type="ECO:0000256" key="11">
    <source>
        <dbReference type="ARBA" id="ARBA00022741"/>
    </source>
</evidence>
<comment type="similarity">
    <text evidence="3">Belongs to the protein kinase superfamily. CAMK Ser/Thr protein kinase family. CaMK subfamily.</text>
</comment>